<accession>A0AAV8ACX5</accession>
<reference evidence="2" key="1">
    <citation type="submission" date="2022-08" db="EMBL/GenBank/DDBJ databases">
        <title>Novel sulfate-reducing endosymbionts in the free-living metamonad Anaeramoeba.</title>
        <authorList>
            <person name="Jerlstrom-Hultqvist J."/>
            <person name="Cepicka I."/>
            <person name="Gallot-Lavallee L."/>
            <person name="Salas-Leiva D."/>
            <person name="Curtis B.A."/>
            <person name="Zahonova K."/>
            <person name="Pipaliya S."/>
            <person name="Dacks J."/>
            <person name="Roger A.J."/>
        </authorList>
    </citation>
    <scope>NUCLEOTIDE SEQUENCE</scope>
    <source>
        <strain evidence="2">Schooner1</strain>
    </source>
</reference>
<name>A0AAV8ACX5_9EUKA</name>
<comment type="caution">
    <text evidence="1">The sequence shown here is derived from an EMBL/GenBank/DDBJ whole genome shotgun (WGS) entry which is preliminary data.</text>
</comment>
<evidence type="ECO:0000313" key="4">
    <source>
        <dbReference type="Proteomes" id="UP001150062"/>
    </source>
</evidence>
<evidence type="ECO:0000313" key="3">
    <source>
        <dbReference type="Proteomes" id="UP001146793"/>
    </source>
</evidence>
<reference evidence="1" key="2">
    <citation type="submission" date="2022-08" db="EMBL/GenBank/DDBJ databases">
        <title>Novel sulphate-reducing endosymbionts in the free-living metamonad Anaeramoeba.</title>
        <authorList>
            <person name="Jerlstrom-Hultqvist J."/>
            <person name="Cepicka I."/>
            <person name="Gallot-Lavallee L."/>
            <person name="Salas-Leiva D."/>
            <person name="Curtis B.A."/>
            <person name="Zahonova K."/>
            <person name="Pipaliya S."/>
            <person name="Dacks J."/>
            <person name="Roger A.J."/>
        </authorList>
    </citation>
    <scope>NUCLEOTIDE SEQUENCE</scope>
    <source>
        <strain evidence="1">Busselton2</strain>
    </source>
</reference>
<protein>
    <submittedName>
        <fullName evidence="1">Uncharacterized protein</fullName>
    </submittedName>
</protein>
<organism evidence="1 3">
    <name type="scientific">Anaeramoeba flamelloides</name>
    <dbReference type="NCBI Taxonomy" id="1746091"/>
    <lineage>
        <taxon>Eukaryota</taxon>
        <taxon>Metamonada</taxon>
        <taxon>Anaeramoebidae</taxon>
        <taxon>Anaeramoeba</taxon>
    </lineage>
</organism>
<evidence type="ECO:0000313" key="1">
    <source>
        <dbReference type="EMBL" id="KAJ3451296.1"/>
    </source>
</evidence>
<gene>
    <name evidence="1" type="ORF">M0812_04966</name>
    <name evidence="2" type="ORF">M0813_05785</name>
</gene>
<evidence type="ECO:0000313" key="2">
    <source>
        <dbReference type="EMBL" id="KAJ6231712.1"/>
    </source>
</evidence>
<dbReference type="Proteomes" id="UP001146793">
    <property type="component" value="Unassembled WGS sequence"/>
</dbReference>
<dbReference type="EMBL" id="JANTQA010000010">
    <property type="protein sequence ID" value="KAJ3451296.1"/>
    <property type="molecule type" value="Genomic_DNA"/>
</dbReference>
<keyword evidence="4" id="KW-1185">Reference proteome</keyword>
<sequence length="190" mass="22605">MNNRKTISELYINLIEIERNSEEKDLSLKAKELIEELIHRGYYSVLCQGIVHIRTIFDRNDLLSIGKTNYSIKNPELIEKLCYKEFVRIKETIKNRFEQINFQKLNNSLFVSFQRGFKKLVGLSLVYKSLLNRTDTQQKIKKKLVLISKKIHKYQIATQCYLWLQSSKITFKSPKNFKISFFNNQKSNKK</sequence>
<proteinExistence type="predicted"/>
<dbReference type="EMBL" id="JAOAOG010000299">
    <property type="protein sequence ID" value="KAJ6231712.1"/>
    <property type="molecule type" value="Genomic_DNA"/>
</dbReference>
<dbReference type="Proteomes" id="UP001150062">
    <property type="component" value="Unassembled WGS sequence"/>
</dbReference>
<dbReference type="AlphaFoldDB" id="A0AAV8ACX5"/>